<feature type="region of interest" description="Disordered" evidence="7">
    <location>
        <begin position="1455"/>
        <end position="1551"/>
    </location>
</feature>
<feature type="compositionally biased region" description="Polar residues" evidence="7">
    <location>
        <begin position="1377"/>
        <end position="1392"/>
    </location>
</feature>
<dbReference type="Pfam" id="PF12371">
    <property type="entry name" value="TMEM131_like_N"/>
    <property type="match status" value="1"/>
</dbReference>
<feature type="region of interest" description="Disordered" evidence="7">
    <location>
        <begin position="1625"/>
        <end position="1685"/>
    </location>
</feature>
<feature type="region of interest" description="Disordered" evidence="7">
    <location>
        <begin position="1756"/>
        <end position="1818"/>
    </location>
</feature>
<feature type="domain" description="TMEM131L fourth Ig-like" evidence="10">
    <location>
        <begin position="785"/>
        <end position="923"/>
    </location>
</feature>
<feature type="domain" description="TMEM131 second Ig-like" evidence="9">
    <location>
        <begin position="156"/>
        <end position="245"/>
    </location>
</feature>
<dbReference type="InterPro" id="IPR055437">
    <property type="entry name" value="TMEM131L_Ig_5"/>
</dbReference>
<feature type="region of interest" description="Disordered" evidence="7">
    <location>
        <begin position="1166"/>
        <end position="1196"/>
    </location>
</feature>
<feature type="compositionally biased region" description="Low complexity" evidence="7">
    <location>
        <begin position="1531"/>
        <end position="1544"/>
    </location>
</feature>
<evidence type="ECO:0000259" key="11">
    <source>
        <dbReference type="Pfam" id="PF24501"/>
    </source>
</evidence>
<feature type="region of interest" description="Disordered" evidence="7">
    <location>
        <begin position="1994"/>
        <end position="2026"/>
    </location>
</feature>
<feature type="compositionally biased region" description="Polar residues" evidence="7">
    <location>
        <begin position="1456"/>
        <end position="1475"/>
    </location>
</feature>
<feature type="compositionally biased region" description="Low complexity" evidence="7">
    <location>
        <begin position="1793"/>
        <end position="1810"/>
    </location>
</feature>
<evidence type="ECO:0000256" key="2">
    <source>
        <dbReference type="ARBA" id="ARBA00006682"/>
    </source>
</evidence>
<evidence type="ECO:0000313" key="12">
    <source>
        <dbReference type="EMBL" id="CAG6659117.1"/>
    </source>
</evidence>
<keyword evidence="6" id="KW-0472">Membrane</keyword>
<keyword evidence="5" id="KW-1133">Transmembrane helix</keyword>
<evidence type="ECO:0000259" key="10">
    <source>
        <dbReference type="Pfam" id="PF24499"/>
    </source>
</evidence>
<feature type="compositionally biased region" description="Basic and acidic residues" evidence="7">
    <location>
        <begin position="1476"/>
        <end position="1489"/>
    </location>
</feature>
<keyword evidence="4" id="KW-0732">Signal</keyword>
<keyword evidence="3 12" id="KW-0812">Transmembrane</keyword>
<evidence type="ECO:0000259" key="8">
    <source>
        <dbReference type="Pfam" id="PF12371"/>
    </source>
</evidence>
<feature type="region of interest" description="Disordered" evidence="7">
    <location>
        <begin position="1929"/>
        <end position="1963"/>
    </location>
</feature>
<proteinExistence type="inferred from homology"/>
<evidence type="ECO:0000256" key="5">
    <source>
        <dbReference type="ARBA" id="ARBA00022989"/>
    </source>
</evidence>
<evidence type="ECO:0000256" key="1">
    <source>
        <dbReference type="ARBA" id="ARBA00004479"/>
    </source>
</evidence>
<dbReference type="InterPro" id="IPR056311">
    <property type="entry name" value="TMEM131_Ig_2"/>
</dbReference>
<feature type="compositionally biased region" description="Polar residues" evidence="7">
    <location>
        <begin position="2010"/>
        <end position="2026"/>
    </location>
</feature>
<feature type="region of interest" description="Disordered" evidence="7">
    <location>
        <begin position="1308"/>
        <end position="1421"/>
    </location>
</feature>
<dbReference type="InterPro" id="IPR022113">
    <property type="entry name" value="TMEM131L_N"/>
</dbReference>
<evidence type="ECO:0000256" key="4">
    <source>
        <dbReference type="ARBA" id="ARBA00022729"/>
    </source>
</evidence>
<sequence length="2178" mass="235125">MQMSQHKPAEAGSYIEKEDLVYLLSNIPVSLHEVCGNKAEPMKKQVLMLDESYLYVRFEPKYLDFYERYLGIPYQMKVTIVNVHQNRTLHLQSISGSTLDFCSSFFEDKIIPPSENTTFNVVLLGREEGEIETNLYIHTSEGIFKFKVRGHIIENPYRVRPVLSRLPINASFAPTISIHNPYPSPLQLVEVYKSDSELSLELPGGGDLPAPRSSWEIPPFHSKPILRVRYNAVESKNHTSYIRLKVNNTDEVLVVPIEIEVGPLPGLYPIEDIIDLGVGGSMDPSVKVKLYLNNSYKKSIKIMGIVPVPTTEVMTVDFEPIRVPPDTAEPFHVATLTYNWAAAHRIRKCCGTILIRTQGQGRLMIPFTAKVLEGGLLYDESVTKFKTTEGTQKTRFSPRDFMVSNRYRVPLVITSVTLHQDAAQYFEISNFQPVVMQPKENVTLFTLQFKPNIVLPRNNFPTSLSVQTNVSTVVIRLFCYSGRLTKITQNGDPIDLGLIGSDTRKDTHIAFMNENPVPIFLTTWGTNLTNIALEYLGTERGNASSFLSKFDTFYNLTKSMSVLPGHYAVLRVSVFTSQIGDSDSGAYTGTPRNPGSGEGVQYGSVWLKTDYERATLSLKMTLARGGLDIYPDPVTIRYCFPGKICREPLRIGSRFVAPMAVHSVSPLLSNPHFSFDKKEGAMITPGSPCVIGNLTYYVQELNYLGIHTDDRGEKGGIKWMDTLSLPSNTRDFDMENIKLQSAELKQILNKKINLTLRLETDAVSGFLFRGSVAMTRASVTRDRVIHFPLTQIGNTSYRNITLFNPFEKHALKVQLVLEKHYPYSNTIISEIPESLKPPCNFGDCHFTSPQEFGFEKIHQDSHVLSSPIHSVHKDTPFYELEPGENITVNLAFAPSLSQKSTALLFIRNDKTVLETVLLSGIGALVQFDFANRKPGSATPITFSYERKHVDECENYRIILESKASSSKSFKRRKSPLEHLTIMRSFSARNTGELPIDVFGFTINGLKCQGYGFKVLNCRNFTLTPNSSRKIDISFTPDLSLTKVSRVLTIDTSMAPRASATYTLEVSLSVELLEMCGPLLARPRYEAHIFWTLFLVSSLVFFFVVTSAYLDARHMCETSLVYILQDESLAQPVLDLRKIGSGIGSGCLNKVSPGSMSSAGATVGSGGTLGYPGSADPPSGGGGSASSSPSDSSSSQSCSSWARFKRVASGMTSGYFQSSATSLSNQPASGSSKTAGSGCVYQSNNKDNNKSSNNNNNNQQTSNNNQKSSSSTSLSSPLYDSYLSNPSKLGAGSGALTSNGVNNLLRKRQVTSSMSSSKRGGSGGVGGEGDTAQGEEGKSGSGSKESCWTTLLTKSHSKSHPSPSPSPPASHNVSPSPATSQNNSPPSVTHTHLNNTSANSSTGSNGNSTSGKASKQSKQSATAAMNVINNHKLLNYIKKTSDNVNAASKRNLIDYVSNPSKSTNNKKFNASKTNNNSKKEVIEQEHKRNVSDTSSIDKSPLDELIMQDSFSSDDGKSSPSSIDNNHKDKDTSILSSDTSSNDSTSPHLILDSTSNKSLHNHLLDSSTTLNKTSGHLLIDSNSINKPSSAPIMDSTTSKKTAKKAAALKTHDVFTNNNIFDAKMMNNGKSSAQQQQQGSKKSGQGVVNTSAVVVGKEKENNKKKASNENKTPLAKSKSSPVSMMTEDKQNNLDRSTAILNNAASPHLSTLLSQDTELKMSNLNNNAHNNLSIPSLFDQNNLPLYASSLLNFMSESQSTTSHSNRLNDSFHELSDSSVGSPPSHPTPCPLGPIGPPVSRSTTGTNQQQTQRNQAASLETDWSHWIPRNTSASGSTFSTPSGSFNKRDTTTSAAGTFNARDTLTSAGGTFNARDTITSAGGTFNVRDSSAGTFNASSGSYNSNANTMSATASTFNANANTMSAGVSTFNAGSGSVGNDMRSSSGTLRGGVGSASGGGGVGSSRGGVGSAEAGGGGNLFAGSRSSGLFWGGSGAGGHQTGDVTGVDNGNNGYDTSASSLTSGGGWNNNLVGRTNSFQQQQQQATGNQFTAADTSYDDPWPTVPSLWEPLFSSSASTPADVPNTLWTGSDVWTPPAPMSDPPPYWTRGPPPGFPPNLVDTSSPPPPLPVNSTATSAGVTRSITPGSGAQTLGQGQDFELFHSSLSHIWNPQGDIWKHFPSSNNE</sequence>
<reference evidence="12" key="1">
    <citation type="submission" date="2021-05" db="EMBL/GenBank/DDBJ databases">
        <authorList>
            <person name="Alioto T."/>
            <person name="Alioto T."/>
            <person name="Gomez Garrido J."/>
        </authorList>
    </citation>
    <scope>NUCLEOTIDE SEQUENCE</scope>
</reference>
<feature type="region of interest" description="Disordered" evidence="7">
    <location>
        <begin position="1216"/>
        <end position="1278"/>
    </location>
</feature>
<dbReference type="Pfam" id="PF24501">
    <property type="entry name" value="Ig_TMEM131L_5"/>
    <property type="match status" value="1"/>
</dbReference>
<dbReference type="PANTHER" id="PTHR22050">
    <property type="entry name" value="RW1 PROTEIN HOMOLOG"/>
    <property type="match status" value="1"/>
</dbReference>
<evidence type="ECO:0000256" key="7">
    <source>
        <dbReference type="SAM" id="MobiDB-lite"/>
    </source>
</evidence>
<evidence type="ECO:0000256" key="6">
    <source>
        <dbReference type="ARBA" id="ARBA00023136"/>
    </source>
</evidence>
<organism evidence="12">
    <name type="scientific">Cacopsylla melanoneura</name>
    <dbReference type="NCBI Taxonomy" id="428564"/>
    <lineage>
        <taxon>Eukaryota</taxon>
        <taxon>Metazoa</taxon>
        <taxon>Ecdysozoa</taxon>
        <taxon>Arthropoda</taxon>
        <taxon>Hexapoda</taxon>
        <taxon>Insecta</taxon>
        <taxon>Pterygota</taxon>
        <taxon>Neoptera</taxon>
        <taxon>Paraneoptera</taxon>
        <taxon>Hemiptera</taxon>
        <taxon>Sternorrhyncha</taxon>
        <taxon>Psylloidea</taxon>
        <taxon>Psyllidae</taxon>
        <taxon>Psyllinae</taxon>
        <taxon>Cacopsylla</taxon>
    </lineage>
</organism>
<comment type="subcellular location">
    <subcellularLocation>
        <location evidence="1">Membrane</location>
        <topology evidence="1">Single-pass type I membrane protein</topology>
    </subcellularLocation>
</comment>
<name>A0A8D8WG89_9HEMI</name>
<feature type="compositionally biased region" description="Low complexity" evidence="7">
    <location>
        <begin position="1626"/>
        <end position="1643"/>
    </location>
</feature>
<dbReference type="InterPro" id="IPR039877">
    <property type="entry name" value="TMEM131-like"/>
</dbReference>
<feature type="compositionally biased region" description="Low complexity" evidence="7">
    <location>
        <begin position="1393"/>
        <end position="1421"/>
    </location>
</feature>
<feature type="compositionally biased region" description="Gly residues" evidence="7">
    <location>
        <begin position="1942"/>
        <end position="1963"/>
    </location>
</feature>
<dbReference type="PANTHER" id="PTHR22050:SF0">
    <property type="entry name" value="TRANSMEMBRANE PROTEIN 131 HOMOLOG"/>
    <property type="match status" value="1"/>
</dbReference>
<evidence type="ECO:0000259" key="9">
    <source>
        <dbReference type="Pfam" id="PF24495"/>
    </source>
</evidence>
<dbReference type="EMBL" id="HBUF01193360">
    <property type="protein sequence ID" value="CAG6659117.1"/>
    <property type="molecule type" value="Transcribed_RNA"/>
</dbReference>
<evidence type="ECO:0000256" key="3">
    <source>
        <dbReference type="ARBA" id="ARBA00022692"/>
    </source>
</evidence>
<dbReference type="Pfam" id="PF24495">
    <property type="entry name" value="Ig_TMEM131_2"/>
    <property type="match status" value="1"/>
</dbReference>
<accession>A0A8D8WG89</accession>
<feature type="compositionally biased region" description="Low complexity" evidence="7">
    <location>
        <begin position="1184"/>
        <end position="1196"/>
    </location>
</feature>
<feature type="compositionally biased region" description="Low complexity" evidence="7">
    <location>
        <begin position="1507"/>
        <end position="1522"/>
    </location>
</feature>
<feature type="compositionally biased region" description="Gly residues" evidence="7">
    <location>
        <begin position="1319"/>
        <end position="1328"/>
    </location>
</feature>
<feature type="compositionally biased region" description="Polar residues" evidence="7">
    <location>
        <begin position="1216"/>
        <end position="1234"/>
    </location>
</feature>
<feature type="domain" description="TMEM131L fifth Ig-like" evidence="11">
    <location>
        <begin position="989"/>
        <end position="1053"/>
    </location>
</feature>
<feature type="domain" description="Transmembrane protein 131-like N-terminal" evidence="8">
    <location>
        <begin position="56"/>
        <end position="139"/>
    </location>
</feature>
<comment type="similarity">
    <text evidence="2">Belongs to the TMEM131 family.</text>
</comment>
<feature type="compositionally biased region" description="Low complexity" evidence="7">
    <location>
        <begin position="1242"/>
        <end position="1278"/>
    </location>
</feature>
<dbReference type="InterPro" id="IPR055436">
    <property type="entry name" value="Ig_TMEM131L_4"/>
</dbReference>
<dbReference type="Pfam" id="PF24499">
    <property type="entry name" value="Ig_TMEM131L_4"/>
    <property type="match status" value="1"/>
</dbReference>
<feature type="compositionally biased region" description="Low complexity" evidence="7">
    <location>
        <begin position="1994"/>
        <end position="2009"/>
    </location>
</feature>
<protein>
    <submittedName>
        <fullName evidence="12">Transmembrane protein 131</fullName>
    </submittedName>
</protein>
<feature type="compositionally biased region" description="Basic and acidic residues" evidence="7">
    <location>
        <begin position="1653"/>
        <end position="1665"/>
    </location>
</feature>
<dbReference type="GO" id="GO:0016020">
    <property type="term" value="C:membrane"/>
    <property type="evidence" value="ECO:0007669"/>
    <property type="project" value="UniProtKB-SubCell"/>
</dbReference>
<feature type="compositionally biased region" description="Pro residues" evidence="7">
    <location>
        <begin position="1779"/>
        <end position="1792"/>
    </location>
</feature>